<organism evidence="5 6">
    <name type="scientific">Acanthosepion pharaonis</name>
    <name type="common">Pharaoh cuttlefish</name>
    <name type="synonym">Sepia pharaonis</name>
    <dbReference type="NCBI Taxonomy" id="158019"/>
    <lineage>
        <taxon>Eukaryota</taxon>
        <taxon>Metazoa</taxon>
        <taxon>Spiralia</taxon>
        <taxon>Lophotrochozoa</taxon>
        <taxon>Mollusca</taxon>
        <taxon>Cephalopoda</taxon>
        <taxon>Coleoidea</taxon>
        <taxon>Decapodiformes</taxon>
        <taxon>Sepiida</taxon>
        <taxon>Sepiina</taxon>
        <taxon>Sepiidae</taxon>
        <taxon>Acanthosepion</taxon>
    </lineage>
</organism>
<dbReference type="InterPro" id="IPR011421">
    <property type="entry name" value="BCNT-C"/>
</dbReference>
<protein>
    <recommendedName>
        <fullName evidence="1">Craniofacial development protein 1</fullName>
    </recommendedName>
    <alternativeName>
        <fullName evidence="2">Bucentaur</fullName>
    </alternativeName>
</protein>
<dbReference type="GO" id="GO:0000812">
    <property type="term" value="C:Swr1 complex"/>
    <property type="evidence" value="ECO:0007669"/>
    <property type="project" value="TreeGrafter"/>
</dbReference>
<feature type="compositionally biased region" description="Polar residues" evidence="3">
    <location>
        <begin position="158"/>
        <end position="183"/>
    </location>
</feature>
<comment type="caution">
    <text evidence="5">The sequence shown here is derived from an EMBL/GenBank/DDBJ whole genome shotgun (WGS) entry which is preliminary data.</text>
</comment>
<reference evidence="5" key="1">
    <citation type="submission" date="2021-01" db="EMBL/GenBank/DDBJ databases">
        <authorList>
            <person name="Li R."/>
            <person name="Bekaert M."/>
        </authorList>
    </citation>
    <scope>NUCLEOTIDE SEQUENCE</scope>
    <source>
        <strain evidence="5">Farmed</strain>
    </source>
</reference>
<evidence type="ECO:0000313" key="5">
    <source>
        <dbReference type="EMBL" id="CAE1312282.1"/>
    </source>
</evidence>
<accession>A0A812DZL4</accession>
<sequence>MSDEESSSASDVDYIPSDAEDVSVEENSGDEENLGESGDESLLNKSLKRKRKTGPALPARKRRGGIRLEDELPDGCEADPETLRLDEERRQKQKEQMEENLRQHEEKEKRRSESLWQSFLSDVGSRPTNRSGASGRSSTGSLTSLSSPVGNRSPGDGASSSPMQTNGSDASSPIKATTPQKVTVTKVYDFAGEEVKISKEVDANSKEAKEELSNKSIRQAPTDGSSPPETGPNVPSLQGSSGSITGSGSSSTSSSRLLFANKRPGGGSGLGSLLNKIGKKPKISTLDKSKLDWDTFKHSEGIESELVQHNRSKQSYLERMAFLDRTDHRQFQLEKAMRQSSNRSRKCVNPFVKKKREEMFPPPNFIYVCFFLSKLMFSSETFFFFCTIFDIQ</sequence>
<dbReference type="Pfam" id="PF07572">
    <property type="entry name" value="BCNT"/>
    <property type="match status" value="1"/>
</dbReference>
<feature type="compositionally biased region" description="Low complexity" evidence="3">
    <location>
        <begin position="130"/>
        <end position="147"/>
    </location>
</feature>
<feature type="compositionally biased region" description="Basic residues" evidence="3">
    <location>
        <begin position="46"/>
        <end position="65"/>
    </location>
</feature>
<feature type="compositionally biased region" description="Acidic residues" evidence="3">
    <location>
        <begin position="18"/>
        <end position="39"/>
    </location>
</feature>
<evidence type="ECO:0000259" key="4">
    <source>
        <dbReference type="PROSITE" id="PS51279"/>
    </source>
</evidence>
<evidence type="ECO:0000256" key="1">
    <source>
        <dbReference type="ARBA" id="ARBA00019033"/>
    </source>
</evidence>
<evidence type="ECO:0000313" key="6">
    <source>
        <dbReference type="Proteomes" id="UP000597762"/>
    </source>
</evidence>
<dbReference type="Proteomes" id="UP000597762">
    <property type="component" value="Unassembled WGS sequence"/>
</dbReference>
<dbReference type="OrthoDB" id="445677at2759"/>
<feature type="compositionally biased region" description="Low complexity" evidence="3">
    <location>
        <begin position="239"/>
        <end position="255"/>
    </location>
</feature>
<feature type="compositionally biased region" description="Polar residues" evidence="3">
    <location>
        <begin position="214"/>
        <end position="238"/>
    </location>
</feature>
<dbReference type="AlphaFoldDB" id="A0A812DZL4"/>
<keyword evidence="6" id="KW-1185">Reference proteome</keyword>
<evidence type="ECO:0000256" key="3">
    <source>
        <dbReference type="SAM" id="MobiDB-lite"/>
    </source>
</evidence>
<feature type="region of interest" description="Disordered" evidence="3">
    <location>
        <begin position="1"/>
        <end position="272"/>
    </location>
</feature>
<proteinExistence type="predicted"/>
<dbReference type="PANTHER" id="PTHR48407">
    <property type="entry name" value="CRANIOFACIAL DEVELOPMENT PROTEIN 1"/>
    <property type="match status" value="1"/>
</dbReference>
<feature type="compositionally biased region" description="Basic and acidic residues" evidence="3">
    <location>
        <begin position="193"/>
        <end position="213"/>
    </location>
</feature>
<dbReference type="PANTHER" id="PTHR48407:SF1">
    <property type="entry name" value="CRANIOFACIAL DEVELOPMENT PROTEIN 1"/>
    <property type="match status" value="1"/>
</dbReference>
<feature type="domain" description="BCNT-C" evidence="4">
    <location>
        <begin position="264"/>
        <end position="344"/>
    </location>
</feature>
<evidence type="ECO:0000256" key="2">
    <source>
        <dbReference type="ARBA" id="ARBA00030244"/>
    </source>
</evidence>
<gene>
    <name evidence="5" type="ORF">SPHA_63551</name>
</gene>
<dbReference type="PROSITE" id="PS51279">
    <property type="entry name" value="BCNT_C"/>
    <property type="match status" value="1"/>
</dbReference>
<feature type="compositionally biased region" description="Basic and acidic residues" evidence="3">
    <location>
        <begin position="81"/>
        <end position="113"/>
    </location>
</feature>
<dbReference type="InterPro" id="IPR027124">
    <property type="entry name" value="Swc5/CFDP1/2"/>
</dbReference>
<dbReference type="EMBL" id="CAHIKZ030004553">
    <property type="protein sequence ID" value="CAE1312282.1"/>
    <property type="molecule type" value="Genomic_DNA"/>
</dbReference>
<name>A0A812DZL4_ACAPH</name>
<feature type="compositionally biased region" description="Acidic residues" evidence="3">
    <location>
        <begin position="71"/>
        <end position="80"/>
    </location>
</feature>